<dbReference type="InterPro" id="IPR016163">
    <property type="entry name" value="Ald_DH_C"/>
</dbReference>
<dbReference type="InterPro" id="IPR016160">
    <property type="entry name" value="Ald_DH_CS_CYS"/>
</dbReference>
<feature type="active site" evidence="4">
    <location>
        <position position="257"/>
    </location>
</feature>
<dbReference type="Pfam" id="PF00171">
    <property type="entry name" value="Aldedh"/>
    <property type="match status" value="1"/>
</dbReference>
<dbReference type="InterPro" id="IPR016161">
    <property type="entry name" value="Ald_DH/histidinol_DH"/>
</dbReference>
<protein>
    <submittedName>
        <fullName evidence="7">Aldehyde dehydrogenase</fullName>
    </submittedName>
</protein>
<feature type="domain" description="Aldehyde dehydrogenase" evidence="6">
    <location>
        <begin position="18"/>
        <end position="478"/>
    </location>
</feature>
<dbReference type="PANTHER" id="PTHR42986">
    <property type="entry name" value="BENZALDEHYDE DEHYDROGENASE YFMT"/>
    <property type="match status" value="1"/>
</dbReference>
<dbReference type="FunFam" id="3.40.605.10:FF:000007">
    <property type="entry name" value="NAD/NADP-dependent betaine aldehyde dehydrogenase"/>
    <property type="match status" value="1"/>
</dbReference>
<dbReference type="RefSeq" id="WP_066840283.1">
    <property type="nucleotide sequence ID" value="NZ_LSTQ01000024.1"/>
</dbReference>
<dbReference type="PANTHER" id="PTHR42986:SF1">
    <property type="entry name" value="BENZALDEHYDE DEHYDROGENASE YFMT"/>
    <property type="match status" value="1"/>
</dbReference>
<organism evidence="7 8">
    <name type="scientific">Corynebacterium stationis</name>
    <dbReference type="NCBI Taxonomy" id="1705"/>
    <lineage>
        <taxon>Bacteria</taxon>
        <taxon>Bacillati</taxon>
        <taxon>Actinomycetota</taxon>
        <taxon>Actinomycetes</taxon>
        <taxon>Mycobacteriales</taxon>
        <taxon>Corynebacteriaceae</taxon>
        <taxon>Corynebacterium</taxon>
    </lineage>
</organism>
<dbReference type="OrthoDB" id="6882680at2"/>
<evidence type="ECO:0000259" key="6">
    <source>
        <dbReference type="Pfam" id="PF00171"/>
    </source>
</evidence>
<dbReference type="PROSITE" id="PS00070">
    <property type="entry name" value="ALDEHYDE_DEHYDR_CYS"/>
    <property type="match status" value="1"/>
</dbReference>
<dbReference type="Proteomes" id="UP000076947">
    <property type="component" value="Unassembled WGS sequence"/>
</dbReference>
<dbReference type="EMBL" id="LSTQ01000024">
    <property type="protein sequence ID" value="OAH25985.1"/>
    <property type="molecule type" value="Genomic_DNA"/>
</dbReference>
<comment type="similarity">
    <text evidence="1 5">Belongs to the aldehyde dehydrogenase family.</text>
</comment>
<dbReference type="Gene3D" id="3.40.309.10">
    <property type="entry name" value="Aldehyde Dehydrogenase, Chain A, domain 2"/>
    <property type="match status" value="1"/>
</dbReference>
<comment type="caution">
    <text evidence="7">The sequence shown here is derived from an EMBL/GenBank/DDBJ whole genome shotgun (WGS) entry which is preliminary data.</text>
</comment>
<evidence type="ECO:0000256" key="5">
    <source>
        <dbReference type="RuleBase" id="RU003345"/>
    </source>
</evidence>
<dbReference type="InterPro" id="IPR029510">
    <property type="entry name" value="Ald_DH_CS_GLU"/>
</dbReference>
<reference evidence="8" key="1">
    <citation type="submission" date="2016-02" db="EMBL/GenBank/DDBJ databases">
        <authorList>
            <person name="Kaur G."/>
            <person name="Nair G.R."/>
            <person name="Mayilraj S."/>
        </authorList>
    </citation>
    <scope>NUCLEOTIDE SEQUENCE [LARGE SCALE GENOMIC DNA]</scope>
    <source>
        <strain evidence="8">GA-15</strain>
    </source>
</reference>
<evidence type="ECO:0000313" key="7">
    <source>
        <dbReference type="EMBL" id="OAH25985.1"/>
    </source>
</evidence>
<dbReference type="InterPro" id="IPR016162">
    <property type="entry name" value="Ald_DH_N"/>
</dbReference>
<dbReference type="PROSITE" id="PS00687">
    <property type="entry name" value="ALDEHYDE_DEHYDR_GLU"/>
    <property type="match status" value="1"/>
</dbReference>
<accession>A0A177ID17</accession>
<dbReference type="AlphaFoldDB" id="A0A177ID17"/>
<evidence type="ECO:0000256" key="3">
    <source>
        <dbReference type="ARBA" id="ARBA00023027"/>
    </source>
</evidence>
<name>A0A177ID17_9CORY</name>
<proteinExistence type="inferred from homology"/>
<evidence type="ECO:0000256" key="1">
    <source>
        <dbReference type="ARBA" id="ARBA00009986"/>
    </source>
</evidence>
<keyword evidence="8" id="KW-1185">Reference proteome</keyword>
<sequence>MFTFSGIELEQQLIAGTWRTGSSQRSASDINPYDDSVIAEIPLASAADVDEAYVAAEQAQPKWAALAPAKRAAIMYRAAELLEEKRDEIVDLLIAESGSTRSKANLEVSLAAGITREAASFPARMHGRISPSNTPGKENRVYRVAKGVVGVISPWNFPLHLSIRSVAPALALGNAVVIKAASDTPITGGLIPARIFEEAGVPAAVIGNVTGAGSEIGDDFVTHAVPKLISFTGSTPVGRRVGELAINGGPMKNVSLELGGNAPLVVLADADVDKAAHDAAVGSFLHQGQICMAVNRVIVDAAVYDEFVEKFVAAAKNISAGDPSDGKVVVGPIINDSQLESVKSKITRAKEEGATVALEGDIAGRVISPHVFTDVTRDMELARDEIFGPIIGVMKADDEAHAIELANDPEFGLSAAIYSTDIDHASQVALQIESGMVHINDLTVNDEPHVMFGGMKNSGLGRFNGDWAIEEFTDDRWIGIKRS</sequence>
<dbReference type="SUPFAM" id="SSF53720">
    <property type="entry name" value="ALDH-like"/>
    <property type="match status" value="1"/>
</dbReference>
<evidence type="ECO:0000256" key="2">
    <source>
        <dbReference type="ARBA" id="ARBA00023002"/>
    </source>
</evidence>
<evidence type="ECO:0000256" key="4">
    <source>
        <dbReference type="PROSITE-ProRule" id="PRU10007"/>
    </source>
</evidence>
<keyword evidence="3" id="KW-0520">NAD</keyword>
<gene>
    <name evidence="7" type="ORF">AYJ05_00560</name>
</gene>
<dbReference type="Gene3D" id="3.40.605.10">
    <property type="entry name" value="Aldehyde Dehydrogenase, Chain A, domain 1"/>
    <property type="match status" value="1"/>
</dbReference>
<dbReference type="InterPro" id="IPR015590">
    <property type="entry name" value="Aldehyde_DH_dom"/>
</dbReference>
<dbReference type="FunFam" id="3.40.309.10:FF:000009">
    <property type="entry name" value="Aldehyde dehydrogenase A"/>
    <property type="match status" value="1"/>
</dbReference>
<keyword evidence="2 5" id="KW-0560">Oxidoreductase</keyword>
<evidence type="ECO:0000313" key="8">
    <source>
        <dbReference type="Proteomes" id="UP000076947"/>
    </source>
</evidence>
<dbReference type="GO" id="GO:0016620">
    <property type="term" value="F:oxidoreductase activity, acting on the aldehyde or oxo group of donors, NAD or NADP as acceptor"/>
    <property type="evidence" value="ECO:0007669"/>
    <property type="project" value="InterPro"/>
</dbReference>